<dbReference type="InParanoid" id="A0A674K5W3"/>
<keyword evidence="3" id="KW-1185">Reference proteome</keyword>
<evidence type="ECO:0000313" key="2">
    <source>
        <dbReference type="Ensembl" id="ENSTMTP00000027827.1"/>
    </source>
</evidence>
<dbReference type="GO" id="GO:0033691">
    <property type="term" value="F:sialic acid binding"/>
    <property type="evidence" value="ECO:0007669"/>
    <property type="project" value="TreeGrafter"/>
</dbReference>
<keyword evidence="1" id="KW-0732">Signal</keyword>
<feature type="signal peptide" evidence="1">
    <location>
        <begin position="1"/>
        <end position="16"/>
    </location>
</feature>
<evidence type="ECO:0000313" key="3">
    <source>
        <dbReference type="Proteomes" id="UP000472274"/>
    </source>
</evidence>
<protein>
    <recommendedName>
        <fullName evidence="4">Immunoglobulin V-set domain-containing protein</fullName>
    </recommendedName>
</protein>
<dbReference type="GO" id="GO:0070062">
    <property type="term" value="C:extracellular exosome"/>
    <property type="evidence" value="ECO:0007669"/>
    <property type="project" value="TreeGrafter"/>
</dbReference>
<proteinExistence type="predicted"/>
<dbReference type="GO" id="GO:0055037">
    <property type="term" value="C:recycling endosome"/>
    <property type="evidence" value="ECO:0007669"/>
    <property type="project" value="TreeGrafter"/>
</dbReference>
<evidence type="ECO:0000256" key="1">
    <source>
        <dbReference type="SAM" id="SignalP"/>
    </source>
</evidence>
<dbReference type="AlphaFoldDB" id="A0A674K5W3"/>
<dbReference type="PANTHER" id="PTHR46958:SF1">
    <property type="entry name" value="B-CELL RECEPTOR CD22"/>
    <property type="match status" value="1"/>
</dbReference>
<dbReference type="Ensembl" id="ENSTMTT00000028830.1">
    <property type="protein sequence ID" value="ENSTMTP00000027827.1"/>
    <property type="gene ID" value="ENSTMTG00000020256.1"/>
</dbReference>
<dbReference type="GO" id="GO:0050859">
    <property type="term" value="P:negative regulation of B cell receptor signaling pathway"/>
    <property type="evidence" value="ECO:0007669"/>
    <property type="project" value="TreeGrafter"/>
</dbReference>
<evidence type="ECO:0008006" key="4">
    <source>
        <dbReference type="Google" id="ProtNLM"/>
    </source>
</evidence>
<reference evidence="2" key="2">
    <citation type="submission" date="2025-09" db="UniProtKB">
        <authorList>
            <consortium name="Ensembl"/>
        </authorList>
    </citation>
    <scope>IDENTIFICATION</scope>
</reference>
<dbReference type="PANTHER" id="PTHR46958">
    <property type="entry name" value="B-CELL RECEPTOR CD22"/>
    <property type="match status" value="1"/>
</dbReference>
<reference evidence="2" key="1">
    <citation type="submission" date="2025-08" db="UniProtKB">
        <authorList>
            <consortium name="Ensembl"/>
        </authorList>
    </citation>
    <scope>IDENTIFICATION</scope>
</reference>
<dbReference type="Gene3D" id="2.60.40.10">
    <property type="entry name" value="Immunoglobulins"/>
    <property type="match status" value="1"/>
</dbReference>
<dbReference type="GO" id="GO:0019903">
    <property type="term" value="F:protein phosphatase binding"/>
    <property type="evidence" value="ECO:0007669"/>
    <property type="project" value="TreeGrafter"/>
</dbReference>
<feature type="chain" id="PRO_5025441228" description="Immunoglobulin V-set domain-containing protein" evidence="1">
    <location>
        <begin position="17"/>
        <end position="215"/>
    </location>
</feature>
<name>A0A674K5W3_9SAUR</name>
<dbReference type="GO" id="GO:0042113">
    <property type="term" value="P:B cell activation"/>
    <property type="evidence" value="ECO:0007669"/>
    <property type="project" value="TreeGrafter"/>
</dbReference>
<sequence>MRHLVWLLFLLGKAPSPRPEALASRDTLTNPPRFPAPLIAWTGACLSIPCCYQSCLLNPRRPNNPTISSLAWYLNPGYDPEKKDFSGTVPYKHSTAISLAIAGCVRFLGDLEGDCSLQLSDLRASENGSYGLRPIASNTGQKQEKWMTEINSIPSPPGARDQTQESWAWYTQRNEFSPAVLCPCSSAGCRFGIARCWPESPGTPRWGRCHGKRYR</sequence>
<dbReference type="GO" id="GO:0009897">
    <property type="term" value="C:external side of plasma membrane"/>
    <property type="evidence" value="ECO:0007669"/>
    <property type="project" value="TreeGrafter"/>
</dbReference>
<dbReference type="GO" id="GO:0042609">
    <property type="term" value="F:CD4 receptor binding"/>
    <property type="evidence" value="ECO:0007669"/>
    <property type="project" value="TreeGrafter"/>
</dbReference>
<dbReference type="GO" id="GO:0030888">
    <property type="term" value="P:regulation of B cell proliferation"/>
    <property type="evidence" value="ECO:0007669"/>
    <property type="project" value="TreeGrafter"/>
</dbReference>
<organism evidence="2 3">
    <name type="scientific">Terrapene triunguis</name>
    <name type="common">Three-toed box turtle</name>
    <dbReference type="NCBI Taxonomy" id="2587831"/>
    <lineage>
        <taxon>Eukaryota</taxon>
        <taxon>Metazoa</taxon>
        <taxon>Chordata</taxon>
        <taxon>Craniata</taxon>
        <taxon>Vertebrata</taxon>
        <taxon>Euteleostomi</taxon>
        <taxon>Archelosauria</taxon>
        <taxon>Testudinata</taxon>
        <taxon>Testudines</taxon>
        <taxon>Cryptodira</taxon>
        <taxon>Durocryptodira</taxon>
        <taxon>Testudinoidea</taxon>
        <taxon>Emydidae</taxon>
        <taxon>Terrapene</taxon>
    </lineage>
</organism>
<dbReference type="GeneTree" id="ENSGT00950000185089"/>
<dbReference type="InterPro" id="IPR013783">
    <property type="entry name" value="Ig-like_fold"/>
</dbReference>
<dbReference type="Proteomes" id="UP000472274">
    <property type="component" value="Unplaced"/>
</dbReference>
<accession>A0A674K5W3</accession>
<dbReference type="GO" id="GO:0005769">
    <property type="term" value="C:early endosome"/>
    <property type="evidence" value="ECO:0007669"/>
    <property type="project" value="TreeGrafter"/>
</dbReference>